<dbReference type="Proteomes" id="UP000001568">
    <property type="component" value="Chromosome 8"/>
</dbReference>
<proteinExistence type="predicted"/>
<dbReference type="EMBL" id="CP000588">
    <property type="protein sequence ID" value="ABO97417.1"/>
    <property type="molecule type" value="Genomic_DNA"/>
</dbReference>
<dbReference type="AlphaFoldDB" id="A4S1C3"/>
<evidence type="ECO:0000256" key="1">
    <source>
        <dbReference type="SAM" id="MobiDB-lite"/>
    </source>
</evidence>
<accession>A4S1C3</accession>
<evidence type="ECO:0000313" key="3">
    <source>
        <dbReference type="EMBL" id="ABO97417.1"/>
    </source>
</evidence>
<keyword evidence="2" id="KW-0472">Membrane</keyword>
<dbReference type="Gramene" id="ABO97417">
    <property type="protein sequence ID" value="ABO97417"/>
    <property type="gene ID" value="OSTLU_16435"/>
</dbReference>
<keyword evidence="2" id="KW-0812">Transmembrane</keyword>
<dbReference type="HOGENOM" id="CLU_415869_0_0_1"/>
<dbReference type="RefSeq" id="XP_001419124.1">
    <property type="nucleotide sequence ID" value="XM_001419087.1"/>
</dbReference>
<dbReference type="GeneID" id="5003087"/>
<name>A4S1C3_OSTLU</name>
<dbReference type="KEGG" id="olu:OSTLU_16435"/>
<feature type="compositionally biased region" description="Low complexity" evidence="1">
    <location>
        <begin position="31"/>
        <end position="44"/>
    </location>
</feature>
<evidence type="ECO:0000256" key="2">
    <source>
        <dbReference type="SAM" id="Phobius"/>
    </source>
</evidence>
<dbReference type="OrthoDB" id="10659134at2759"/>
<reference evidence="3 4" key="1">
    <citation type="journal article" date="2007" name="Proc. Natl. Acad. Sci. U.S.A.">
        <title>The tiny eukaryote Ostreococcus provides genomic insights into the paradox of plankton speciation.</title>
        <authorList>
            <person name="Palenik B."/>
            <person name="Grimwood J."/>
            <person name="Aerts A."/>
            <person name="Rouze P."/>
            <person name="Salamov A."/>
            <person name="Putnam N."/>
            <person name="Dupont C."/>
            <person name="Jorgensen R."/>
            <person name="Derelle E."/>
            <person name="Rombauts S."/>
            <person name="Zhou K."/>
            <person name="Otillar R."/>
            <person name="Merchant S.S."/>
            <person name="Podell S."/>
            <person name="Gaasterland T."/>
            <person name="Napoli C."/>
            <person name="Gendler K."/>
            <person name="Manuell A."/>
            <person name="Tai V."/>
            <person name="Vallon O."/>
            <person name="Piganeau G."/>
            <person name="Jancek S."/>
            <person name="Heijde M."/>
            <person name="Jabbari K."/>
            <person name="Bowler C."/>
            <person name="Lohr M."/>
            <person name="Robbens S."/>
            <person name="Werner G."/>
            <person name="Dubchak I."/>
            <person name="Pazour G.J."/>
            <person name="Ren Q."/>
            <person name="Paulsen I."/>
            <person name="Delwiche C."/>
            <person name="Schmutz J."/>
            <person name="Rokhsar D."/>
            <person name="Van de Peer Y."/>
            <person name="Moreau H."/>
            <person name="Grigoriev I.V."/>
        </authorList>
    </citation>
    <scope>NUCLEOTIDE SEQUENCE [LARGE SCALE GENOMIC DNA]</scope>
    <source>
        <strain evidence="3 4">CCE9901</strain>
    </source>
</reference>
<feature type="compositionally biased region" description="Basic residues" evidence="1">
    <location>
        <begin position="344"/>
        <end position="353"/>
    </location>
</feature>
<feature type="region of interest" description="Disordered" evidence="1">
    <location>
        <begin position="132"/>
        <end position="151"/>
    </location>
</feature>
<protein>
    <submittedName>
        <fullName evidence="3">Uncharacterized protein</fullName>
    </submittedName>
</protein>
<keyword evidence="4" id="KW-1185">Reference proteome</keyword>
<evidence type="ECO:0000313" key="4">
    <source>
        <dbReference type="Proteomes" id="UP000001568"/>
    </source>
</evidence>
<feature type="transmembrane region" description="Helical" evidence="2">
    <location>
        <begin position="156"/>
        <end position="178"/>
    </location>
</feature>
<feature type="region of interest" description="Disordered" evidence="1">
    <location>
        <begin position="315"/>
        <end position="361"/>
    </location>
</feature>
<gene>
    <name evidence="3" type="ORF">OSTLU_16435</name>
</gene>
<feature type="region of interest" description="Disordered" evidence="1">
    <location>
        <begin position="14"/>
        <end position="44"/>
    </location>
</feature>
<sequence>MRGFADVVEAAAAGREARRGVTVSPEDAAKAEATTTTATTTTAAKRTPREIILQRSLAMRRGRLDGDVESTKARAATEEVFKLKKRETNDVEEEVLKILRDVVEETRDERARSSRSSGNEGTAMMTATAAAGGATIAPAPTPTPNESERAKNKSSIGIAVVIISALIGVLCGCTLTLAPTSGVADAVVSPPAVTPSATFDLAGADLDASLMAQLDRARLVHDALTDESHRKRIRVAAKRASLARRAAAERIAASVGGEADPAGEQIQLAESTCRAVRAFSELHRAIDDPTPSCDKNFMVALDVVVARATWELQTMPRATKRKRTAPRAKPTKPAKEDNIDASARKRRRTTKKPPRADENRGSYLPNDVWSIILDKLVHQAFGPIKRTVFEGPADVPVAREVDRSATVFKARAKALLALRCVNKQLRALLGSDFGETLYATCNERARHYTDVLDSRDLRPASMLERHMCYFAHTTGCQKCDKHRTMRKPNFTFGVRMCKECLRKRTVIDRELENEYSLWAYLNEIFARLPHDVVKGWSAYYKEEYYMKRLWRASVANLVDELRRPKAAPAAHETARAKAKSAKTRARALTDDQKRAERKATIDAILAPLAKPGVDFARSALYRAQIAVPRLLASVDAFAWRHAPHILDELASDASPSDADA</sequence>
<keyword evidence="2" id="KW-1133">Transmembrane helix</keyword>
<organism evidence="3 4">
    <name type="scientific">Ostreococcus lucimarinus (strain CCE9901)</name>
    <dbReference type="NCBI Taxonomy" id="436017"/>
    <lineage>
        <taxon>Eukaryota</taxon>
        <taxon>Viridiplantae</taxon>
        <taxon>Chlorophyta</taxon>
        <taxon>Mamiellophyceae</taxon>
        <taxon>Mamiellales</taxon>
        <taxon>Bathycoccaceae</taxon>
        <taxon>Ostreococcus</taxon>
    </lineage>
</organism>
<feature type="compositionally biased region" description="Basic residues" evidence="1">
    <location>
        <begin position="318"/>
        <end position="332"/>
    </location>
</feature>